<dbReference type="AlphaFoldDB" id="A0A087UP12"/>
<dbReference type="GO" id="GO:0000139">
    <property type="term" value="C:Golgi membrane"/>
    <property type="evidence" value="ECO:0007669"/>
    <property type="project" value="UniProtKB-SubCell"/>
</dbReference>
<evidence type="ECO:0000256" key="4">
    <source>
        <dbReference type="ARBA" id="ARBA00022679"/>
    </source>
</evidence>
<evidence type="ECO:0000256" key="8">
    <source>
        <dbReference type="ARBA" id="ARBA00023034"/>
    </source>
</evidence>
<dbReference type="Proteomes" id="UP000054359">
    <property type="component" value="Unassembled WGS sequence"/>
</dbReference>
<evidence type="ECO:0000256" key="5">
    <source>
        <dbReference type="ARBA" id="ARBA00022692"/>
    </source>
</evidence>
<dbReference type="PANTHER" id="PTHR11214:SF378">
    <property type="entry name" value="BETA-1,3-GALACTOSYLTRANSFERASE 4"/>
    <property type="match status" value="1"/>
</dbReference>
<keyword evidence="3 10" id="KW-0328">Glycosyltransferase</keyword>
<evidence type="ECO:0000256" key="1">
    <source>
        <dbReference type="ARBA" id="ARBA00004323"/>
    </source>
</evidence>
<keyword evidence="6 10" id="KW-0735">Signal-anchor</keyword>
<reference evidence="11 12" key="1">
    <citation type="submission" date="2013-11" db="EMBL/GenBank/DDBJ databases">
        <title>Genome sequencing of Stegodyphus mimosarum.</title>
        <authorList>
            <person name="Bechsgaard J."/>
        </authorList>
    </citation>
    <scope>NUCLEOTIDE SEQUENCE [LARGE SCALE GENOMIC DNA]</scope>
</reference>
<comment type="similarity">
    <text evidence="2 10">Belongs to the glycosyltransferase 31 family.</text>
</comment>
<accession>A0A087UP12</accession>
<evidence type="ECO:0000313" key="11">
    <source>
        <dbReference type="EMBL" id="KFM79101.1"/>
    </source>
</evidence>
<keyword evidence="4 11" id="KW-0808">Transferase</keyword>
<dbReference type="OrthoDB" id="115198at2759"/>
<dbReference type="EMBL" id="KK120812">
    <property type="protein sequence ID" value="KFM79101.1"/>
    <property type="molecule type" value="Genomic_DNA"/>
</dbReference>
<feature type="non-terminal residue" evidence="11">
    <location>
        <position position="338"/>
    </location>
</feature>
<keyword evidence="8 10" id="KW-0333">Golgi apparatus</keyword>
<dbReference type="GO" id="GO:0006493">
    <property type="term" value="P:protein O-linked glycosylation"/>
    <property type="evidence" value="ECO:0007669"/>
    <property type="project" value="TreeGrafter"/>
</dbReference>
<dbReference type="Pfam" id="PF01762">
    <property type="entry name" value="Galactosyl_T"/>
    <property type="match status" value="1"/>
</dbReference>
<dbReference type="OMA" id="TIANPTH"/>
<protein>
    <recommendedName>
        <fullName evidence="10">Hexosyltransferase</fullName>
        <ecNumber evidence="10">2.4.1.-</ecNumber>
    </recommendedName>
</protein>
<dbReference type="GO" id="GO:0016758">
    <property type="term" value="F:hexosyltransferase activity"/>
    <property type="evidence" value="ECO:0007669"/>
    <property type="project" value="InterPro"/>
</dbReference>
<keyword evidence="7 10" id="KW-1133">Transmembrane helix</keyword>
<dbReference type="InterPro" id="IPR002659">
    <property type="entry name" value="Glyco_trans_31"/>
</dbReference>
<gene>
    <name evidence="11" type="ORF">X975_22617</name>
</gene>
<dbReference type="EC" id="2.4.1.-" evidence="10"/>
<dbReference type="Gene3D" id="3.90.550.50">
    <property type="match status" value="1"/>
</dbReference>
<evidence type="ECO:0000256" key="7">
    <source>
        <dbReference type="ARBA" id="ARBA00022989"/>
    </source>
</evidence>
<dbReference type="STRING" id="407821.A0A087UP12"/>
<dbReference type="PANTHER" id="PTHR11214">
    <property type="entry name" value="BETA-1,3-N-ACETYLGLUCOSAMINYLTRANSFERASE"/>
    <property type="match status" value="1"/>
</dbReference>
<evidence type="ECO:0000313" key="12">
    <source>
        <dbReference type="Proteomes" id="UP000054359"/>
    </source>
</evidence>
<comment type="subcellular location">
    <subcellularLocation>
        <location evidence="1 10">Golgi apparatus membrane</location>
        <topology evidence="1 10">Single-pass type II membrane protein</topology>
    </subcellularLocation>
</comment>
<keyword evidence="12" id="KW-1185">Reference proteome</keyword>
<keyword evidence="5 10" id="KW-0812">Transmembrane</keyword>
<evidence type="ECO:0000256" key="6">
    <source>
        <dbReference type="ARBA" id="ARBA00022968"/>
    </source>
</evidence>
<feature type="transmembrane region" description="Helical" evidence="10">
    <location>
        <begin position="12"/>
        <end position="32"/>
    </location>
</feature>
<evidence type="ECO:0000256" key="2">
    <source>
        <dbReference type="ARBA" id="ARBA00008661"/>
    </source>
</evidence>
<name>A0A087UP12_STEMI</name>
<sequence>MLPLGRHRLRKSLFAFFFFVISGLLLISRNSLRIDRPQEDPPSTTAEPYYFDFDSIKFLQGTAAPCNQSRPLLLAIIHSSPSHVPHRKAIRQTWGSFAEGPDSVRTVFVIGRSKSKKISQKVLQEAKEHGDLVLVQYMDSYKLLTLKHLAGIRWALRNCPEVPFLMKADDDAFVDTKRALSLLVDILGPKSPSGDVIACRIMPSGTAPHRSGKYQVTQKEYPLQEYPEYCSGLAYFARPSAMAKIHEAATSRRVPYLWIDDIFVTGLAAGVAGVSHVDLGVWFARTEHDVVQWMTDQRSNRPLPWMVSEMSPRHWPVDALLLWNKTKNSWIRTDNDAT</sequence>
<evidence type="ECO:0000256" key="3">
    <source>
        <dbReference type="ARBA" id="ARBA00022676"/>
    </source>
</evidence>
<evidence type="ECO:0000256" key="10">
    <source>
        <dbReference type="RuleBase" id="RU363063"/>
    </source>
</evidence>
<proteinExistence type="inferred from homology"/>
<organism evidence="11 12">
    <name type="scientific">Stegodyphus mimosarum</name>
    <name type="common">African social velvet spider</name>
    <dbReference type="NCBI Taxonomy" id="407821"/>
    <lineage>
        <taxon>Eukaryota</taxon>
        <taxon>Metazoa</taxon>
        <taxon>Ecdysozoa</taxon>
        <taxon>Arthropoda</taxon>
        <taxon>Chelicerata</taxon>
        <taxon>Arachnida</taxon>
        <taxon>Araneae</taxon>
        <taxon>Araneomorphae</taxon>
        <taxon>Entelegynae</taxon>
        <taxon>Eresoidea</taxon>
        <taxon>Eresidae</taxon>
        <taxon>Stegodyphus</taxon>
    </lineage>
</organism>
<evidence type="ECO:0000256" key="9">
    <source>
        <dbReference type="ARBA" id="ARBA00023136"/>
    </source>
</evidence>
<keyword evidence="9 10" id="KW-0472">Membrane</keyword>